<dbReference type="InterPro" id="IPR014507">
    <property type="entry name" value="Baseplate_assembly_J_pred"/>
</dbReference>
<feature type="domain" description="Baseplate protein J-like barrel" evidence="1">
    <location>
        <begin position="101"/>
        <end position="187"/>
    </location>
</feature>
<evidence type="ECO:0000313" key="4">
    <source>
        <dbReference type="EMBL" id="CAH8246055.1"/>
    </source>
</evidence>
<reference evidence="4" key="1">
    <citation type="submission" date="2022-06" db="EMBL/GenBank/DDBJ databases">
        <authorList>
            <person name="Dietemann V."/>
            <person name="Ory F."/>
            <person name="Dainat B."/>
            <person name="Oberhansli S."/>
        </authorList>
    </citation>
    <scope>NUCLEOTIDE SEQUENCE</scope>
    <source>
        <strain evidence="4">Ena-SAMPLE-TAB-26-04-2022-14:26:32:270-5432</strain>
    </source>
</reference>
<gene>
    <name evidence="4" type="ORF">WJ0W_003292</name>
</gene>
<accession>A0ABN8U4M5</accession>
<name>A0ABN8U4M5_9BACL</name>
<dbReference type="Pfam" id="PF26079">
    <property type="entry name" value="Baseplate_J_C"/>
    <property type="match status" value="1"/>
</dbReference>
<dbReference type="Pfam" id="PF26078">
    <property type="entry name" value="Baseplate_J_M"/>
    <property type="match status" value="1"/>
</dbReference>
<evidence type="ECO:0000259" key="1">
    <source>
        <dbReference type="Pfam" id="PF04865"/>
    </source>
</evidence>
<comment type="caution">
    <text evidence="4">The sequence shown here is derived from an EMBL/GenBank/DDBJ whole genome shotgun (WGS) entry which is preliminary data.</text>
</comment>
<dbReference type="InterPro" id="IPR052726">
    <property type="entry name" value="Phage_Baseplate_Hub"/>
</dbReference>
<dbReference type="PIRSF" id="PIRSF020481">
    <property type="entry name" value="BAP"/>
    <property type="match status" value="1"/>
</dbReference>
<proteinExistence type="predicted"/>
<evidence type="ECO:0000259" key="3">
    <source>
        <dbReference type="Pfam" id="PF26079"/>
    </source>
</evidence>
<protein>
    <submittedName>
        <fullName evidence="4">Baseplate J/gp47 family protein</fullName>
    </submittedName>
</protein>
<keyword evidence="5" id="KW-1185">Reference proteome</keyword>
<dbReference type="InterPro" id="IPR058530">
    <property type="entry name" value="Baseplate_J-like_C"/>
</dbReference>
<organism evidence="4 5">
    <name type="scientific">Paenibacillus melissococcoides</name>
    <dbReference type="NCBI Taxonomy" id="2912268"/>
    <lineage>
        <taxon>Bacteria</taxon>
        <taxon>Bacillati</taxon>
        <taxon>Bacillota</taxon>
        <taxon>Bacilli</taxon>
        <taxon>Bacillales</taxon>
        <taxon>Paenibacillaceae</taxon>
        <taxon>Paenibacillus</taxon>
    </lineage>
</organism>
<dbReference type="PANTHER" id="PTHR35862:SF1">
    <property type="entry name" value="FELS-2 PROPHAGE PROTEIN"/>
    <property type="match status" value="1"/>
</dbReference>
<dbReference type="EMBL" id="CALYLO010000004">
    <property type="protein sequence ID" value="CAH8246055.1"/>
    <property type="molecule type" value="Genomic_DNA"/>
</dbReference>
<feature type="domain" description="Baseplate J-like C-terminal" evidence="3">
    <location>
        <begin position="290"/>
        <end position="364"/>
    </location>
</feature>
<sequence>MTTQTNIFELPDIEFVSVDPTKIRNDIITVYEAIAKKKLFPGDPVRLFLLSVADIIVQQRIVINQTAKQNLLRYAQGDYLDHLGAMVETERLEAAPAMTTVRFHLSSPRPEAVLIPAGIRVSPGGELFFATTTVGEIKSGALYVDVSCHCLTPGRAGNDFIPGQINTLVDPLPWIDRIENITESSGGTDREDDDRYRERIYASPERFSVAGPTGAYEYWARSAHKDIQDVLVWSPAPVEVEIRVLMQGGELPTEDIISAVSEACNDKRVRPLTDRVTVLAPDVVSYDVDLTYWIDSRDATDAAAIQAKVQQAVTGYVEWQKARIGRNIIPSELIRAVMNAGARRVAVKSPAHTIIDKTQVAIAGVPKVTYGGLEDD</sequence>
<dbReference type="PANTHER" id="PTHR35862">
    <property type="entry name" value="FELS-2 PROPHAGE PROTEIN"/>
    <property type="match status" value="1"/>
</dbReference>
<dbReference type="RefSeq" id="WP_213427783.1">
    <property type="nucleotide sequence ID" value="NZ_AP031286.1"/>
</dbReference>
<dbReference type="InterPro" id="IPR058531">
    <property type="entry name" value="Baseplate_J_M"/>
</dbReference>
<evidence type="ECO:0000313" key="5">
    <source>
        <dbReference type="Proteomes" id="UP001154322"/>
    </source>
</evidence>
<feature type="domain" description="Baseplate J-like central" evidence="2">
    <location>
        <begin position="209"/>
        <end position="280"/>
    </location>
</feature>
<dbReference type="InterPro" id="IPR006949">
    <property type="entry name" value="Barrel_Baseplate_J-like"/>
</dbReference>
<dbReference type="Pfam" id="PF04865">
    <property type="entry name" value="Baseplate_J"/>
    <property type="match status" value="1"/>
</dbReference>
<dbReference type="Proteomes" id="UP001154322">
    <property type="component" value="Unassembled WGS sequence"/>
</dbReference>
<evidence type="ECO:0000259" key="2">
    <source>
        <dbReference type="Pfam" id="PF26078"/>
    </source>
</evidence>